<dbReference type="PROSITE" id="PS51318">
    <property type="entry name" value="TAT"/>
    <property type="match status" value="1"/>
</dbReference>
<name>A0ABD5NGA3_9EURY</name>
<accession>A0ABD5NGA3</accession>
<sequence length="174" mass="17674">MTDATRRGFVAGLLALAGCAGSQSGDGTPSTTTGTTDATPTATTQPTATSTETTENCHYESQSVEHTGVLEVVNDTGEDVTVDVTVSDADGDAAFAQSVAVAPGERTTAFRTSDGGEYVVEYATAAGDGTADWPVPDSGYTQTLTLVASEADDGQTTVDARTHTADPPATRVCE</sequence>
<feature type="compositionally biased region" description="Low complexity" evidence="1">
    <location>
        <begin position="20"/>
        <end position="54"/>
    </location>
</feature>
<dbReference type="Proteomes" id="UP001595660">
    <property type="component" value="Unassembled WGS sequence"/>
</dbReference>
<proteinExistence type="predicted"/>
<dbReference type="AlphaFoldDB" id="A0ABD5NGA3"/>
<dbReference type="RefSeq" id="WP_232570601.1">
    <property type="nucleotide sequence ID" value="NZ_CP089466.1"/>
</dbReference>
<protein>
    <submittedName>
        <fullName evidence="2">Uncharacterized protein</fullName>
    </submittedName>
</protein>
<evidence type="ECO:0000313" key="2">
    <source>
        <dbReference type="EMBL" id="MFC3478286.1"/>
    </source>
</evidence>
<evidence type="ECO:0000256" key="1">
    <source>
        <dbReference type="SAM" id="MobiDB-lite"/>
    </source>
</evidence>
<dbReference type="PROSITE" id="PS51257">
    <property type="entry name" value="PROKAR_LIPOPROTEIN"/>
    <property type="match status" value="1"/>
</dbReference>
<feature type="region of interest" description="Disordered" evidence="1">
    <location>
        <begin position="20"/>
        <end position="56"/>
    </location>
</feature>
<organism evidence="2 3">
    <name type="scientific">Halobacterium litoreum</name>
    <dbReference type="NCBI Taxonomy" id="2039234"/>
    <lineage>
        <taxon>Archaea</taxon>
        <taxon>Methanobacteriati</taxon>
        <taxon>Methanobacteriota</taxon>
        <taxon>Stenosarchaea group</taxon>
        <taxon>Halobacteria</taxon>
        <taxon>Halobacteriales</taxon>
        <taxon>Halobacteriaceae</taxon>
        <taxon>Halobacterium</taxon>
    </lineage>
</organism>
<evidence type="ECO:0000313" key="3">
    <source>
        <dbReference type="Proteomes" id="UP001595660"/>
    </source>
</evidence>
<dbReference type="EMBL" id="JBHRWN010000002">
    <property type="protein sequence ID" value="MFC3478286.1"/>
    <property type="molecule type" value="Genomic_DNA"/>
</dbReference>
<feature type="region of interest" description="Disordered" evidence="1">
    <location>
        <begin position="153"/>
        <end position="174"/>
    </location>
</feature>
<dbReference type="GeneID" id="69118707"/>
<dbReference type="InterPro" id="IPR006311">
    <property type="entry name" value="TAT_signal"/>
</dbReference>
<gene>
    <name evidence="2" type="ORF">ACFOKC_11200</name>
</gene>
<reference evidence="2 3" key="1">
    <citation type="journal article" date="2019" name="Int. J. Syst. Evol. Microbiol.">
        <title>The Global Catalogue of Microorganisms (GCM) 10K type strain sequencing project: providing services to taxonomists for standard genome sequencing and annotation.</title>
        <authorList>
            <consortium name="The Broad Institute Genomics Platform"/>
            <consortium name="The Broad Institute Genome Sequencing Center for Infectious Disease"/>
            <person name="Wu L."/>
            <person name="Ma J."/>
        </authorList>
    </citation>
    <scope>NUCLEOTIDE SEQUENCE [LARGE SCALE GENOMIC DNA]</scope>
    <source>
        <strain evidence="2 3">CGMCC 1.12562</strain>
    </source>
</reference>
<comment type="caution">
    <text evidence="2">The sequence shown here is derived from an EMBL/GenBank/DDBJ whole genome shotgun (WGS) entry which is preliminary data.</text>
</comment>
<keyword evidence="3" id="KW-1185">Reference proteome</keyword>